<keyword evidence="8" id="KW-0472">Membrane</keyword>
<organism evidence="10 11">
    <name type="scientific">Cyprinodon variegatus</name>
    <name type="common">Sheepshead minnow</name>
    <dbReference type="NCBI Taxonomy" id="28743"/>
    <lineage>
        <taxon>Eukaryota</taxon>
        <taxon>Metazoa</taxon>
        <taxon>Chordata</taxon>
        <taxon>Craniata</taxon>
        <taxon>Vertebrata</taxon>
        <taxon>Euteleostomi</taxon>
        <taxon>Actinopterygii</taxon>
        <taxon>Neopterygii</taxon>
        <taxon>Teleostei</taxon>
        <taxon>Neoteleostei</taxon>
        <taxon>Acanthomorphata</taxon>
        <taxon>Ovalentaria</taxon>
        <taxon>Atherinomorphae</taxon>
        <taxon>Cyprinodontiformes</taxon>
        <taxon>Cyprinodontidae</taxon>
        <taxon>Cyprinodon</taxon>
    </lineage>
</organism>
<dbReference type="SUPFAM" id="SSF58022">
    <property type="entry name" value="XRCC4, C-terminal oligomerization domain"/>
    <property type="match status" value="1"/>
</dbReference>
<keyword evidence="11" id="KW-1185">Reference proteome</keyword>
<evidence type="ECO:0000313" key="10">
    <source>
        <dbReference type="Ensembl" id="ENSCVAP00000026159.1"/>
    </source>
</evidence>
<keyword evidence="5" id="KW-0539">Nucleus</keyword>
<protein>
    <recommendedName>
        <fullName evidence="9">XRCC4 coiled-coil domain-containing protein</fullName>
    </recommendedName>
</protein>
<evidence type="ECO:0000256" key="6">
    <source>
        <dbReference type="ARBA" id="ARBA00025728"/>
    </source>
</evidence>
<dbReference type="Ensembl" id="ENSCVAT00000015971.1">
    <property type="protein sequence ID" value="ENSCVAP00000026159.1"/>
    <property type="gene ID" value="ENSCVAG00000011520.1"/>
</dbReference>
<keyword evidence="4" id="KW-0234">DNA repair</keyword>
<dbReference type="GO" id="GO:0033152">
    <property type="term" value="P:immunoglobulin V(D)J recombination"/>
    <property type="evidence" value="ECO:0007669"/>
    <property type="project" value="TreeGrafter"/>
</dbReference>
<evidence type="ECO:0000256" key="5">
    <source>
        <dbReference type="ARBA" id="ARBA00023242"/>
    </source>
</evidence>
<evidence type="ECO:0000256" key="4">
    <source>
        <dbReference type="ARBA" id="ARBA00023204"/>
    </source>
</evidence>
<dbReference type="GeneTree" id="ENSGT00940000166544"/>
<keyword evidence="8" id="KW-1133">Transmembrane helix</keyword>
<feature type="coiled-coil region" evidence="7">
    <location>
        <begin position="93"/>
        <end position="163"/>
    </location>
</feature>
<keyword evidence="8" id="KW-0812">Transmembrane</keyword>
<sequence>MHTSVREIHFSSQSDVSYFLRLDWEGRSLGLGFSLMLTDGQKAWKGKGERQSLPDFIKEKIFAYFKLGSVLLDPVKKPAEAVTEVLIHTLQRGNTLQEHNRKLMEENQRLIQEHQRIIEELKHYAEGKEALEAELYSRFVLVLNEKKAKIRSLKEAVTTLQETRCRVLVNQLHSNLSTLTNLAILFAAMDDEYGGSTDEEQKEEESTVASQVTSRGRMNYTKLPLMMHTIISSLGFIFLSPNLLFQFNSVYFYSTNSQHMSSQGTLQFNQIILSNCFLSKENQLIPSTH</sequence>
<keyword evidence="7" id="KW-0175">Coiled coil</keyword>
<evidence type="ECO:0000256" key="7">
    <source>
        <dbReference type="SAM" id="Coils"/>
    </source>
</evidence>
<dbReference type="GO" id="GO:0005958">
    <property type="term" value="C:DNA-dependent protein kinase-DNA ligase 4 complex"/>
    <property type="evidence" value="ECO:0007669"/>
    <property type="project" value="TreeGrafter"/>
</dbReference>
<evidence type="ECO:0000256" key="8">
    <source>
        <dbReference type="SAM" id="Phobius"/>
    </source>
</evidence>
<dbReference type="InterPro" id="IPR009089">
    <property type="entry name" value="XRCC4_N_sf"/>
</dbReference>
<feature type="transmembrane region" description="Helical" evidence="8">
    <location>
        <begin position="225"/>
        <end position="245"/>
    </location>
</feature>
<dbReference type="InterPro" id="IPR053962">
    <property type="entry name" value="XRCC4_CC"/>
</dbReference>
<keyword evidence="3" id="KW-0233">DNA recombination</keyword>
<dbReference type="GO" id="GO:0003677">
    <property type="term" value="F:DNA binding"/>
    <property type="evidence" value="ECO:0007669"/>
    <property type="project" value="InterPro"/>
</dbReference>
<accession>A0A3Q2E479</accession>
<reference evidence="10" key="1">
    <citation type="submission" date="2025-08" db="UniProtKB">
        <authorList>
            <consortium name="Ensembl"/>
        </authorList>
    </citation>
    <scope>IDENTIFICATION</scope>
</reference>
<dbReference type="PANTHER" id="PTHR28559:SF1">
    <property type="entry name" value="DNA REPAIR PROTEIN XRCC4"/>
    <property type="match status" value="1"/>
</dbReference>
<dbReference type="PANTHER" id="PTHR28559">
    <property type="entry name" value="DNA REPAIR PROTEIN XRCC4"/>
    <property type="match status" value="1"/>
</dbReference>
<dbReference type="InterPro" id="IPR038051">
    <property type="entry name" value="XRCC4-like_N_sf"/>
</dbReference>
<dbReference type="GO" id="GO:0010165">
    <property type="term" value="P:response to X-ray"/>
    <property type="evidence" value="ECO:0007669"/>
    <property type="project" value="TreeGrafter"/>
</dbReference>
<proteinExistence type="inferred from homology"/>
<dbReference type="GO" id="GO:0032807">
    <property type="term" value="C:DNA ligase IV complex"/>
    <property type="evidence" value="ECO:0007669"/>
    <property type="project" value="TreeGrafter"/>
</dbReference>
<dbReference type="AlphaFoldDB" id="A0A3Q2E479"/>
<comment type="similarity">
    <text evidence="6">Belongs to the XRCC4-XLF family. XRCC4 subfamily.</text>
</comment>
<dbReference type="GO" id="GO:0006303">
    <property type="term" value="P:double-strand break repair via nonhomologous end joining"/>
    <property type="evidence" value="ECO:0007669"/>
    <property type="project" value="TreeGrafter"/>
</dbReference>
<dbReference type="STRING" id="28743.ENSCVAP00000026159"/>
<evidence type="ECO:0000313" key="11">
    <source>
        <dbReference type="Proteomes" id="UP000265020"/>
    </source>
</evidence>
<dbReference type="Pfam" id="PF21924">
    <property type="entry name" value="XRCC4_CC"/>
    <property type="match status" value="1"/>
</dbReference>
<dbReference type="InterPro" id="IPR014751">
    <property type="entry name" value="XRCC4-like_C"/>
</dbReference>
<name>A0A3Q2E479_CYPVA</name>
<feature type="domain" description="XRCC4 coiled-coil" evidence="9">
    <location>
        <begin position="77"/>
        <end position="153"/>
    </location>
</feature>
<keyword evidence="2" id="KW-0227">DNA damage</keyword>
<evidence type="ECO:0000259" key="9">
    <source>
        <dbReference type="Pfam" id="PF21924"/>
    </source>
</evidence>
<dbReference type="SUPFAM" id="SSF50809">
    <property type="entry name" value="XRCC4, N-terminal domain"/>
    <property type="match status" value="1"/>
</dbReference>
<dbReference type="Proteomes" id="UP000265020">
    <property type="component" value="Unassembled WGS sequence"/>
</dbReference>
<dbReference type="Gene3D" id="2.170.210.10">
    <property type="entry name" value="DNA double-strand break repair and VJ recombination XRCC4, N-terminal"/>
    <property type="match status" value="1"/>
</dbReference>
<dbReference type="Gene3D" id="1.20.5.370">
    <property type="match status" value="1"/>
</dbReference>
<comment type="subcellular location">
    <subcellularLocation>
        <location evidence="1">Nucleus</location>
    </subcellularLocation>
</comment>
<evidence type="ECO:0000256" key="1">
    <source>
        <dbReference type="ARBA" id="ARBA00004123"/>
    </source>
</evidence>
<evidence type="ECO:0000256" key="3">
    <source>
        <dbReference type="ARBA" id="ARBA00023172"/>
    </source>
</evidence>
<evidence type="ECO:0000256" key="2">
    <source>
        <dbReference type="ARBA" id="ARBA00022763"/>
    </source>
</evidence>
<reference evidence="10" key="2">
    <citation type="submission" date="2025-09" db="UniProtKB">
        <authorList>
            <consortium name="Ensembl"/>
        </authorList>
    </citation>
    <scope>IDENTIFICATION</scope>
</reference>
<dbReference type="InterPro" id="IPR010585">
    <property type="entry name" value="DNA_repair_prot_XRCC4"/>
</dbReference>